<evidence type="ECO:0000256" key="1">
    <source>
        <dbReference type="SAM" id="SignalP"/>
    </source>
</evidence>
<feature type="chain" id="PRO_5047229882" description="DUF4168 domain-containing protein" evidence="1">
    <location>
        <begin position="20"/>
        <end position="120"/>
    </location>
</feature>
<dbReference type="EMBL" id="JABKKJ010000014">
    <property type="protein sequence ID" value="NPE25605.1"/>
    <property type="molecule type" value="Genomic_DNA"/>
</dbReference>
<sequence length="120" mass="13853">MKRLFLTVMAVLSMAVTFAENENLNSVDKTNIYNMTVNYSKLAESLGLTQDQLESVQDIHAEFCADMLNAYSANADERKEMVSKAINKDIRYMHYVLTREQYRKYLMILNATVNNRGLNK</sequence>
<organism evidence="2 3">
    <name type="scientific">Xylanibacter caecicola</name>
    <dbReference type="NCBI Taxonomy" id="2736294"/>
    <lineage>
        <taxon>Bacteria</taxon>
        <taxon>Pseudomonadati</taxon>
        <taxon>Bacteroidota</taxon>
        <taxon>Bacteroidia</taxon>
        <taxon>Bacteroidales</taxon>
        <taxon>Prevotellaceae</taxon>
        <taxon>Xylanibacter</taxon>
    </lineage>
</organism>
<accession>A0ABX2B5U2</accession>
<gene>
    <name evidence="2" type="ORF">HPS54_08790</name>
</gene>
<evidence type="ECO:0008006" key="4">
    <source>
        <dbReference type="Google" id="ProtNLM"/>
    </source>
</evidence>
<protein>
    <recommendedName>
        <fullName evidence="4">DUF4168 domain-containing protein</fullName>
    </recommendedName>
</protein>
<evidence type="ECO:0000313" key="3">
    <source>
        <dbReference type="Proteomes" id="UP000820977"/>
    </source>
</evidence>
<keyword evidence="1" id="KW-0732">Signal</keyword>
<dbReference type="RefSeq" id="WP_172345069.1">
    <property type="nucleotide sequence ID" value="NZ_CASTNK010000010.1"/>
</dbReference>
<dbReference type="Proteomes" id="UP000820977">
    <property type="component" value="Unassembled WGS sequence"/>
</dbReference>
<reference evidence="2 3" key="1">
    <citation type="submission" date="2020-05" db="EMBL/GenBank/DDBJ databases">
        <title>Distinct polysaccharide utilization as determinants for interspecies competition between intestinal Prevotella spp.</title>
        <authorList>
            <person name="Galvez E.J.C."/>
            <person name="Iljazovic A."/>
            <person name="Strowig T."/>
        </authorList>
    </citation>
    <scope>NUCLEOTIDE SEQUENCE [LARGE SCALE GENOMIC DNA]</scope>
    <source>
        <strain evidence="2 3">PCHR</strain>
    </source>
</reference>
<evidence type="ECO:0000313" key="2">
    <source>
        <dbReference type="EMBL" id="NPE25605.1"/>
    </source>
</evidence>
<feature type="signal peptide" evidence="1">
    <location>
        <begin position="1"/>
        <end position="19"/>
    </location>
</feature>
<keyword evidence="3" id="KW-1185">Reference proteome</keyword>
<comment type="caution">
    <text evidence="2">The sequence shown here is derived from an EMBL/GenBank/DDBJ whole genome shotgun (WGS) entry which is preliminary data.</text>
</comment>
<proteinExistence type="predicted"/>
<name>A0ABX2B5U2_9BACT</name>